<dbReference type="EMBL" id="FMVM01000015">
    <property type="protein sequence ID" value="SCZ00269.1"/>
    <property type="molecule type" value="Genomic_DNA"/>
</dbReference>
<name>A0A1G5KK05_9BACL</name>
<keyword evidence="3" id="KW-1185">Reference proteome</keyword>
<feature type="region of interest" description="Disordered" evidence="1">
    <location>
        <begin position="1"/>
        <end position="31"/>
    </location>
</feature>
<evidence type="ECO:0000256" key="1">
    <source>
        <dbReference type="SAM" id="MobiDB-lite"/>
    </source>
</evidence>
<sequence>MKVSSTTPFDLNAYTHSQQRTGQANPSNQPTMITGKFDLSHDIDTVEISNASRQLASSDVVNHSAVYFGTVQINESLERLLKGQSSEVKETVYGIIQSNLITDVTDKDDRSALLELGLTQAQYIADNYMKGDQATEFMNTFRQIAAISTTRTINPETKQVQYDTPPQRPVDAPEDYVDLNYMMRKFQPQTYDKLQDAIVNNKDWSSILQNFAKQASTNQAWIKEYREDAARSADNMPLPNRFEKADTTNLSSFVHAVKEIITRTDSANNKLLIDNIEAFMRKLQPEGKAT</sequence>
<accession>A0A1G5KK05</accession>
<organism evidence="2 3">
    <name type="scientific">Paenibacillus polysaccharolyticus</name>
    <dbReference type="NCBI Taxonomy" id="582692"/>
    <lineage>
        <taxon>Bacteria</taxon>
        <taxon>Bacillati</taxon>
        <taxon>Bacillota</taxon>
        <taxon>Bacilli</taxon>
        <taxon>Bacillales</taxon>
        <taxon>Paenibacillaceae</taxon>
        <taxon>Paenibacillus</taxon>
    </lineage>
</organism>
<dbReference type="AlphaFoldDB" id="A0A1G5KK05"/>
<proteinExistence type="predicted"/>
<protein>
    <submittedName>
        <fullName evidence="2">Uncharacterized protein</fullName>
    </submittedName>
</protein>
<evidence type="ECO:0000313" key="2">
    <source>
        <dbReference type="EMBL" id="SCZ00269.1"/>
    </source>
</evidence>
<evidence type="ECO:0000313" key="3">
    <source>
        <dbReference type="Proteomes" id="UP000198538"/>
    </source>
</evidence>
<gene>
    <name evidence="2" type="ORF">SAMN05720606_11571</name>
</gene>
<dbReference type="RefSeq" id="WP_090923514.1">
    <property type="nucleotide sequence ID" value="NZ_FMVM01000015.1"/>
</dbReference>
<dbReference type="Proteomes" id="UP000198538">
    <property type="component" value="Unassembled WGS sequence"/>
</dbReference>
<reference evidence="3" key="1">
    <citation type="submission" date="2016-10" db="EMBL/GenBank/DDBJ databases">
        <authorList>
            <person name="Varghese N."/>
            <person name="Submissions S."/>
        </authorList>
    </citation>
    <scope>NUCLEOTIDE SEQUENCE [LARGE SCALE GENOMIC DNA]</scope>
    <source>
        <strain evidence="3">BL9</strain>
    </source>
</reference>